<dbReference type="Proteomes" id="UP000194639">
    <property type="component" value="Unassembled WGS sequence"/>
</dbReference>
<keyword evidence="1" id="KW-0472">Membrane</keyword>
<accession>A0A252A1I8</accession>
<dbReference type="AlphaFoldDB" id="A0A252A1I8"/>
<organism evidence="2 3">
    <name type="scientific">Acetobacter orientalis</name>
    <dbReference type="NCBI Taxonomy" id="146474"/>
    <lineage>
        <taxon>Bacteria</taxon>
        <taxon>Pseudomonadati</taxon>
        <taxon>Pseudomonadota</taxon>
        <taxon>Alphaproteobacteria</taxon>
        <taxon>Acetobacterales</taxon>
        <taxon>Acetobacteraceae</taxon>
        <taxon>Acetobacter</taxon>
    </lineage>
</organism>
<sequence>MAVWLALWPPCHWPHHVSHKPQESRVIMTQENPKAPSKLVRLGIIIATLIMGLYVLSSLFKNFSHLITPPAATAPVENAAPAP</sequence>
<keyword evidence="1" id="KW-0812">Transmembrane</keyword>
<name>A0A252A1I8_9PROT</name>
<evidence type="ECO:0000313" key="3">
    <source>
        <dbReference type="Proteomes" id="UP000194639"/>
    </source>
</evidence>
<feature type="transmembrane region" description="Helical" evidence="1">
    <location>
        <begin position="39"/>
        <end position="60"/>
    </location>
</feature>
<evidence type="ECO:0000256" key="1">
    <source>
        <dbReference type="SAM" id="Phobius"/>
    </source>
</evidence>
<gene>
    <name evidence="2" type="ORF">HK12_05590</name>
</gene>
<proteinExistence type="predicted"/>
<dbReference type="EMBL" id="JOMO01000024">
    <property type="protein sequence ID" value="OUI81208.1"/>
    <property type="molecule type" value="Genomic_DNA"/>
</dbReference>
<evidence type="ECO:0000313" key="2">
    <source>
        <dbReference type="EMBL" id="OUI81208.1"/>
    </source>
</evidence>
<keyword evidence="1" id="KW-1133">Transmembrane helix</keyword>
<comment type="caution">
    <text evidence="2">The sequence shown here is derived from an EMBL/GenBank/DDBJ whole genome shotgun (WGS) entry which is preliminary data.</text>
</comment>
<protein>
    <submittedName>
        <fullName evidence="2">Uncharacterized protein</fullName>
    </submittedName>
</protein>
<reference evidence="2 3" key="1">
    <citation type="submission" date="2014-06" db="EMBL/GenBank/DDBJ databases">
        <authorList>
            <person name="Ju J."/>
            <person name="Zhang J."/>
        </authorList>
    </citation>
    <scope>NUCLEOTIDE SEQUENCE [LARGE SCALE GENOMIC DNA]</scope>
    <source>
        <strain evidence="2">DmW_045</strain>
    </source>
</reference>